<dbReference type="Gene3D" id="3.30.200.20">
    <property type="entry name" value="Phosphorylase Kinase, domain 1"/>
    <property type="match status" value="1"/>
</dbReference>
<dbReference type="OrthoDB" id="248923at2759"/>
<accession>A0A1Y3BH67</accession>
<dbReference type="Proteomes" id="UP000194236">
    <property type="component" value="Unassembled WGS sequence"/>
</dbReference>
<keyword evidence="2" id="KW-1185">Reference proteome</keyword>
<evidence type="ECO:0000313" key="2">
    <source>
        <dbReference type="Proteomes" id="UP000194236"/>
    </source>
</evidence>
<reference evidence="1 2" key="1">
    <citation type="submission" date="2017-03" db="EMBL/GenBank/DDBJ databases">
        <title>Genome Survey of Euroglyphus maynei.</title>
        <authorList>
            <person name="Arlian L.G."/>
            <person name="Morgan M.S."/>
            <person name="Rider S.D."/>
        </authorList>
    </citation>
    <scope>NUCLEOTIDE SEQUENCE [LARGE SCALE GENOMIC DNA]</scope>
    <source>
        <strain evidence="1">Arlian Lab</strain>
        <tissue evidence="1">Whole body</tissue>
    </source>
</reference>
<name>A0A1Y3BH67_EURMA</name>
<protein>
    <recommendedName>
        <fullName evidence="3">Protein kinase domain-containing protein</fullName>
    </recommendedName>
</protein>
<dbReference type="InterPro" id="IPR011009">
    <property type="entry name" value="Kinase-like_dom_sf"/>
</dbReference>
<organism evidence="1 2">
    <name type="scientific">Euroglyphus maynei</name>
    <name type="common">Mayne's house dust mite</name>
    <dbReference type="NCBI Taxonomy" id="6958"/>
    <lineage>
        <taxon>Eukaryota</taxon>
        <taxon>Metazoa</taxon>
        <taxon>Ecdysozoa</taxon>
        <taxon>Arthropoda</taxon>
        <taxon>Chelicerata</taxon>
        <taxon>Arachnida</taxon>
        <taxon>Acari</taxon>
        <taxon>Acariformes</taxon>
        <taxon>Sarcoptiformes</taxon>
        <taxon>Astigmata</taxon>
        <taxon>Psoroptidia</taxon>
        <taxon>Analgoidea</taxon>
        <taxon>Pyroglyphidae</taxon>
        <taxon>Pyroglyphinae</taxon>
        <taxon>Euroglyphus</taxon>
    </lineage>
</organism>
<dbReference type="AlphaFoldDB" id="A0A1Y3BH67"/>
<dbReference type="SUPFAM" id="SSF56112">
    <property type="entry name" value="Protein kinase-like (PK-like)"/>
    <property type="match status" value="1"/>
</dbReference>
<dbReference type="EMBL" id="MUJZ01019438">
    <property type="protein sequence ID" value="OTF80212.1"/>
    <property type="molecule type" value="Genomic_DNA"/>
</dbReference>
<feature type="non-terminal residue" evidence="1">
    <location>
        <position position="80"/>
    </location>
</feature>
<gene>
    <name evidence="1" type="ORF">BLA29_014679</name>
</gene>
<proteinExistence type="predicted"/>
<evidence type="ECO:0000313" key="1">
    <source>
        <dbReference type="EMBL" id="OTF80212.1"/>
    </source>
</evidence>
<comment type="caution">
    <text evidence="1">The sequence shown here is derived from an EMBL/GenBank/DDBJ whole genome shotgun (WGS) entry which is preliminary data.</text>
</comment>
<evidence type="ECO:0008006" key="3">
    <source>
        <dbReference type="Google" id="ProtNLM"/>
    </source>
</evidence>
<sequence>MYRKCLLRNGYKTNDNNWFIAKGGFGSVFRVERNDNRYACKIISNVMHKMNSQYKNNNNNVLNTTKMRSRFYNEVNIMDR</sequence>